<evidence type="ECO:0000313" key="3">
    <source>
        <dbReference type="Proteomes" id="UP000198660"/>
    </source>
</evidence>
<dbReference type="Proteomes" id="UP000198660">
    <property type="component" value="Unassembled WGS sequence"/>
</dbReference>
<dbReference type="EMBL" id="FPAA01000001">
    <property type="protein sequence ID" value="SFS36282.1"/>
    <property type="molecule type" value="Genomic_DNA"/>
</dbReference>
<dbReference type="PANTHER" id="PTHR34351">
    <property type="entry name" value="SLR1927 PROTEIN-RELATED"/>
    <property type="match status" value="1"/>
</dbReference>
<sequence length="372" mass="42975">MTILLWLGGMIGVFYGYVKLWGRVSNNAVQVELHIPQQRLLEGDLLEIQIRLVNHSWLPMPYVEVNQPFPQGIVMISGEDLLDHLRILTYLLPKQQLIRKITLQCCERGLHRLEGTELKTSDGFGFSEQRNLVHSKGKILVRPQRIVHPGWKVIYQELMGEKSIRRWYQEDPSRLAGVRPYHVGDPLKRIHWSATARTGEMMVKQFETTSQNQLYLLLNQQFFKYHRSGAMSRLVDFQCRLAASVFDYAEEDGLHYGLYTNGNWQGVRPLRIAPGNKPEHWNRVEEALGRLRNGANLPFATLMEEVRPRTQPGLVQVITAYWDDDIAKALTRWKEDGHTINILFVMEEESGKLPVTDRFNITPITIPKEASP</sequence>
<dbReference type="AlphaFoldDB" id="A0A1I6P7W5"/>
<feature type="domain" description="DUF58" evidence="1">
    <location>
        <begin position="178"/>
        <end position="355"/>
    </location>
</feature>
<reference evidence="3" key="1">
    <citation type="submission" date="2016-10" db="EMBL/GenBank/DDBJ databases">
        <authorList>
            <person name="Varghese N."/>
            <person name="Submissions S."/>
        </authorList>
    </citation>
    <scope>NUCLEOTIDE SEQUENCE [LARGE SCALE GENOMIC DNA]</scope>
    <source>
        <strain evidence="3">DSM 45789</strain>
    </source>
</reference>
<evidence type="ECO:0000313" key="2">
    <source>
        <dbReference type="EMBL" id="SFS36282.1"/>
    </source>
</evidence>
<name>A0A1I6P7W5_9BACL</name>
<organism evidence="2 3">
    <name type="scientific">Marininema halotolerans</name>
    <dbReference type="NCBI Taxonomy" id="1155944"/>
    <lineage>
        <taxon>Bacteria</taxon>
        <taxon>Bacillati</taxon>
        <taxon>Bacillota</taxon>
        <taxon>Bacilli</taxon>
        <taxon>Bacillales</taxon>
        <taxon>Thermoactinomycetaceae</taxon>
        <taxon>Marininema</taxon>
    </lineage>
</organism>
<dbReference type="OrthoDB" id="9789943at2"/>
<accession>A0A1I6P7W5</accession>
<proteinExistence type="predicted"/>
<dbReference type="InterPro" id="IPR002881">
    <property type="entry name" value="DUF58"/>
</dbReference>
<dbReference type="Pfam" id="PF01882">
    <property type="entry name" value="DUF58"/>
    <property type="match status" value="1"/>
</dbReference>
<dbReference type="PANTHER" id="PTHR34351:SF2">
    <property type="entry name" value="DUF58 DOMAIN-CONTAINING PROTEIN"/>
    <property type="match status" value="1"/>
</dbReference>
<protein>
    <submittedName>
        <fullName evidence="2">Uncharacterized conserved protein, DUF58 family, contains vWF domain</fullName>
    </submittedName>
</protein>
<keyword evidence="3" id="KW-1185">Reference proteome</keyword>
<evidence type="ECO:0000259" key="1">
    <source>
        <dbReference type="Pfam" id="PF01882"/>
    </source>
</evidence>
<dbReference type="RefSeq" id="WP_091833077.1">
    <property type="nucleotide sequence ID" value="NZ_FPAA01000001.1"/>
</dbReference>
<gene>
    <name evidence="2" type="ORF">SAMN05444972_101417</name>
</gene>